<dbReference type="eggNOG" id="ENOG502QT9V">
    <property type="taxonomic scope" value="Eukaryota"/>
</dbReference>
<dbReference type="AlphaFoldDB" id="Q6BQT4"/>
<dbReference type="InterPro" id="IPR021006">
    <property type="entry name" value="Hda2/3"/>
</dbReference>
<dbReference type="GO" id="GO:0070823">
    <property type="term" value="C:HDA1 complex"/>
    <property type="evidence" value="ECO:0007669"/>
    <property type="project" value="InterPro"/>
</dbReference>
<dbReference type="OrthoDB" id="3647690at2759"/>
<dbReference type="PRINTS" id="PR02093">
    <property type="entry name" value="HDA1SUBUNIT3"/>
</dbReference>
<dbReference type="FunCoup" id="Q6BQT4">
    <property type="interactions" value="58"/>
</dbReference>
<accession>Q6BQT4</accession>
<dbReference type="VEuPathDB" id="FungiDB:DEHA2E02376g"/>
<dbReference type="HOGENOM" id="CLU_026579_0_0_1"/>
<reference evidence="1 2" key="1">
    <citation type="journal article" date="2004" name="Nature">
        <title>Genome evolution in yeasts.</title>
        <authorList>
            <consortium name="Genolevures"/>
            <person name="Dujon B."/>
            <person name="Sherman D."/>
            <person name="Fischer G."/>
            <person name="Durrens P."/>
            <person name="Casaregola S."/>
            <person name="Lafontaine I."/>
            <person name="de Montigny J."/>
            <person name="Marck C."/>
            <person name="Neuveglise C."/>
            <person name="Talla E."/>
            <person name="Goffard N."/>
            <person name="Frangeul L."/>
            <person name="Aigle M."/>
            <person name="Anthouard V."/>
            <person name="Babour A."/>
            <person name="Barbe V."/>
            <person name="Barnay S."/>
            <person name="Blanchin S."/>
            <person name="Beckerich J.M."/>
            <person name="Beyne E."/>
            <person name="Bleykasten C."/>
            <person name="Boisrame A."/>
            <person name="Boyer J."/>
            <person name="Cattolico L."/>
            <person name="Confanioleri F."/>
            <person name="de Daruvar A."/>
            <person name="Despons L."/>
            <person name="Fabre E."/>
            <person name="Fairhead C."/>
            <person name="Ferry-Dumazet H."/>
            <person name="Groppi A."/>
            <person name="Hantraye F."/>
            <person name="Hennequin C."/>
            <person name="Jauniaux N."/>
            <person name="Joyet P."/>
            <person name="Kachouri R."/>
            <person name="Kerrest A."/>
            <person name="Koszul R."/>
            <person name="Lemaire M."/>
            <person name="Lesur I."/>
            <person name="Ma L."/>
            <person name="Muller H."/>
            <person name="Nicaud J.M."/>
            <person name="Nikolski M."/>
            <person name="Oztas S."/>
            <person name="Ozier-Kalogeropoulos O."/>
            <person name="Pellenz S."/>
            <person name="Potier S."/>
            <person name="Richard G.F."/>
            <person name="Straub M.L."/>
            <person name="Suleau A."/>
            <person name="Swennene D."/>
            <person name="Tekaia F."/>
            <person name="Wesolowski-Louvel M."/>
            <person name="Westhof E."/>
            <person name="Wirth B."/>
            <person name="Zeniou-Meyer M."/>
            <person name="Zivanovic I."/>
            <person name="Bolotin-Fukuhara M."/>
            <person name="Thierry A."/>
            <person name="Bouchier C."/>
            <person name="Caudron B."/>
            <person name="Scarpelli C."/>
            <person name="Gaillardin C."/>
            <person name="Weissenbach J."/>
            <person name="Wincker P."/>
            <person name="Souciet J.L."/>
        </authorList>
    </citation>
    <scope>NUCLEOTIDE SEQUENCE [LARGE SCALE GENOMIC DNA]</scope>
    <source>
        <strain evidence="2">ATCC 36239 / CBS 767 / BCRC 21394 / JCM 1990 / NBRC 0083 / IGC 2968</strain>
    </source>
</reference>
<name>Q6BQT4_DEBHA</name>
<evidence type="ECO:0000313" key="2">
    <source>
        <dbReference type="Proteomes" id="UP000000599"/>
    </source>
</evidence>
<keyword evidence="2" id="KW-1185">Reference proteome</keyword>
<sequence length="645" mass="74840">MNLLKILDGTPEPPIIDLRLENVNRSGDYHLPTPMYEFQKELTDQIVSLHYPDILKYCETNDKNDLIIKSLEICINNCMLVSTHPYLLINHYMPKNLASKDMSSKLADTSGKFSVLRDLMNVIISNTTRNTKTIGVVLNNNAKFFDLVEALLLGCSGNKTIKRYIGNYVEKESSKTNKSGDSNKPVTNIHLLPFDGKVTRDEEQFAQTKFDALIVFDSYVDTNHEFFQKLRTQNRRKEAIVIRLVPVRTVEHCQLYYSDMTTQNDYLYKIISSIVCLREHIGILPPDVFPIFNQHLKYLSHTFFDYAFKGSRSNSFPEWPLPELSKIPKFSATDIERSLLTEVHYHYTPYDSSEGNSQKPQKKKPSYYEAKRLESDYVTNSLRNDFNTLIGIFGNESNMTVNSDINRNILTHKLITQLKTAYLNWNIADEEHNTYIDYNRPDIQARVGRREDETKHALSKIINDIDHTESRILFAEKKTLRNIQELESTKEEMKDFESKLISFIADNSITNEKLKKFYDQQVKIWELQAKIKENLAKINSKHEEKNYMANECANAANSIIESKNQVQMAQELNNQLKRRIAISIDSGFEERTKFKKQKTELMEEIEAEKVINKTYQAKLGKSLKFLKETSHLKKRKSRGITPNGK</sequence>
<dbReference type="Pfam" id="PF11496">
    <property type="entry name" value="HDA2-3"/>
    <property type="match status" value="1"/>
</dbReference>
<dbReference type="Proteomes" id="UP000000599">
    <property type="component" value="Chromosome E"/>
</dbReference>
<dbReference type="GeneID" id="2901971"/>
<dbReference type="InParanoid" id="Q6BQT4"/>
<dbReference type="STRING" id="284592.Q6BQT4"/>
<proteinExistence type="predicted"/>
<dbReference type="InterPro" id="IPR026216">
    <property type="entry name" value="HDA3"/>
</dbReference>
<dbReference type="KEGG" id="dha:DEHA2E02376g"/>
<evidence type="ECO:0000313" key="1">
    <source>
        <dbReference type="EMBL" id="CAG87650.2"/>
    </source>
</evidence>
<dbReference type="Gene3D" id="3.40.50.12360">
    <property type="match status" value="1"/>
</dbReference>
<protein>
    <submittedName>
        <fullName evidence="1">DEHA2E02376p</fullName>
    </submittedName>
</protein>
<dbReference type="InterPro" id="IPR038609">
    <property type="entry name" value="HDA1_su2/3_sf"/>
</dbReference>
<dbReference type="EMBL" id="CR382137">
    <property type="protein sequence ID" value="CAG87650.2"/>
    <property type="molecule type" value="Genomic_DNA"/>
</dbReference>
<dbReference type="OMA" id="INYSGDY"/>
<dbReference type="RefSeq" id="XP_459436.2">
    <property type="nucleotide sequence ID" value="XM_459436.1"/>
</dbReference>
<organism evidence="1 2">
    <name type="scientific">Debaryomyces hansenii (strain ATCC 36239 / CBS 767 / BCRC 21394 / JCM 1990 / NBRC 0083 / IGC 2968)</name>
    <name type="common">Yeast</name>
    <name type="synonym">Torulaspora hansenii</name>
    <dbReference type="NCBI Taxonomy" id="284592"/>
    <lineage>
        <taxon>Eukaryota</taxon>
        <taxon>Fungi</taxon>
        <taxon>Dikarya</taxon>
        <taxon>Ascomycota</taxon>
        <taxon>Saccharomycotina</taxon>
        <taxon>Pichiomycetes</taxon>
        <taxon>Debaryomycetaceae</taxon>
        <taxon>Debaryomyces</taxon>
    </lineage>
</organism>
<gene>
    <name evidence="1" type="ordered locus">DEHA2E02376g</name>
</gene>